<dbReference type="EMBL" id="JBHTFQ010000001">
    <property type="protein sequence ID" value="MFC7703014.1"/>
    <property type="molecule type" value="Genomic_DNA"/>
</dbReference>
<keyword evidence="1" id="KW-0378">Hydrolase</keyword>
<accession>A0ABW2UEB7</accession>
<name>A0ABW2UEB7_9RHOB</name>
<evidence type="ECO:0000313" key="2">
    <source>
        <dbReference type="Proteomes" id="UP001596516"/>
    </source>
</evidence>
<dbReference type="GO" id="GO:0016787">
    <property type="term" value="F:hydrolase activity"/>
    <property type="evidence" value="ECO:0007669"/>
    <property type="project" value="UniProtKB-KW"/>
</dbReference>
<dbReference type="InterPro" id="IPR050155">
    <property type="entry name" value="HAD-like_hydrolase_sf"/>
</dbReference>
<reference evidence="2" key="1">
    <citation type="journal article" date="2019" name="Int. J. Syst. Evol. Microbiol.">
        <title>The Global Catalogue of Microorganisms (GCM) 10K type strain sequencing project: providing services to taxonomists for standard genome sequencing and annotation.</title>
        <authorList>
            <consortium name="The Broad Institute Genomics Platform"/>
            <consortium name="The Broad Institute Genome Sequencing Center for Infectious Disease"/>
            <person name="Wu L."/>
            <person name="Ma J."/>
        </authorList>
    </citation>
    <scope>NUCLEOTIDE SEQUENCE [LARGE SCALE GENOMIC DNA]</scope>
    <source>
        <strain evidence="2">CGMCC 1.12750</strain>
    </source>
</reference>
<dbReference type="SFLD" id="SFLDG01135">
    <property type="entry name" value="C1.5.6:_HAD__Beta-PGM__Phospha"/>
    <property type="match status" value="1"/>
</dbReference>
<dbReference type="InterPro" id="IPR006439">
    <property type="entry name" value="HAD-SF_hydro_IA"/>
</dbReference>
<keyword evidence="2" id="KW-1185">Reference proteome</keyword>
<proteinExistence type="predicted"/>
<sequence>MDLKLIVFDVDGTLVDSQDHITDAMTAAFAAAAHPAPAREAILSIVGLSLPVAVRVLAPSLPDTEIDLIVAHYKTGFMQRRSHSAPALYPGARDVLDRLHAAPDHLLGIATGKSRRGLDHLIAAHGLDGVFITRQVADDHPSKPHPSMLMATLRDTGLQAGQGAMIGDTTYDIAMGRAAGFRTIGVTWGYHGSQMLRDAGADVLIDSFAELSDVLDGMWEY</sequence>
<organism evidence="1 2">
    <name type="scientific">Plastorhodobacter daqingensis</name>
    <dbReference type="NCBI Taxonomy" id="1387281"/>
    <lineage>
        <taxon>Bacteria</taxon>
        <taxon>Pseudomonadati</taxon>
        <taxon>Pseudomonadota</taxon>
        <taxon>Alphaproteobacteria</taxon>
        <taxon>Rhodobacterales</taxon>
        <taxon>Paracoccaceae</taxon>
        <taxon>Plastorhodobacter</taxon>
    </lineage>
</organism>
<dbReference type="InterPro" id="IPR041492">
    <property type="entry name" value="HAD_2"/>
</dbReference>
<dbReference type="InterPro" id="IPR023198">
    <property type="entry name" value="PGP-like_dom2"/>
</dbReference>
<dbReference type="PANTHER" id="PTHR43434:SF24">
    <property type="entry name" value="HYDROLASE-RELATED"/>
    <property type="match status" value="1"/>
</dbReference>
<dbReference type="Pfam" id="PF13419">
    <property type="entry name" value="HAD_2"/>
    <property type="match status" value="1"/>
</dbReference>
<dbReference type="NCBIfam" id="TIGR01549">
    <property type="entry name" value="HAD-SF-IA-v1"/>
    <property type="match status" value="1"/>
</dbReference>
<dbReference type="PANTHER" id="PTHR43434">
    <property type="entry name" value="PHOSPHOGLYCOLATE PHOSPHATASE"/>
    <property type="match status" value="1"/>
</dbReference>
<dbReference type="InterPro" id="IPR023214">
    <property type="entry name" value="HAD_sf"/>
</dbReference>
<dbReference type="Proteomes" id="UP001596516">
    <property type="component" value="Unassembled WGS sequence"/>
</dbReference>
<dbReference type="InterPro" id="IPR036412">
    <property type="entry name" value="HAD-like_sf"/>
</dbReference>
<dbReference type="Gene3D" id="1.10.150.240">
    <property type="entry name" value="Putative phosphatase, domain 2"/>
    <property type="match status" value="1"/>
</dbReference>
<comment type="caution">
    <text evidence="1">The sequence shown here is derived from an EMBL/GenBank/DDBJ whole genome shotgun (WGS) entry which is preliminary data.</text>
</comment>
<dbReference type="SUPFAM" id="SSF56784">
    <property type="entry name" value="HAD-like"/>
    <property type="match status" value="1"/>
</dbReference>
<evidence type="ECO:0000313" key="1">
    <source>
        <dbReference type="EMBL" id="MFC7703014.1"/>
    </source>
</evidence>
<dbReference type="SFLD" id="SFLDS00003">
    <property type="entry name" value="Haloacid_Dehalogenase"/>
    <property type="match status" value="1"/>
</dbReference>
<dbReference type="RefSeq" id="WP_377398436.1">
    <property type="nucleotide sequence ID" value="NZ_JBHTFQ010000001.1"/>
</dbReference>
<gene>
    <name evidence="1" type="ORF">ACFQXB_02255</name>
</gene>
<dbReference type="Gene3D" id="3.40.50.1000">
    <property type="entry name" value="HAD superfamily/HAD-like"/>
    <property type="match status" value="1"/>
</dbReference>
<dbReference type="SFLD" id="SFLDG01129">
    <property type="entry name" value="C1.5:_HAD__Beta-PGM__Phosphata"/>
    <property type="match status" value="1"/>
</dbReference>
<protein>
    <submittedName>
        <fullName evidence="1">HAD-IA family hydrolase</fullName>
    </submittedName>
</protein>